<keyword evidence="2" id="KW-1185">Reference proteome</keyword>
<accession>A0ABS6FC74</accession>
<dbReference type="PANTHER" id="PTHR13812">
    <property type="entry name" value="KETIMINE REDUCTASE MU-CRYSTALLIN"/>
    <property type="match status" value="1"/>
</dbReference>
<dbReference type="PIRSF" id="PIRSF001439">
    <property type="entry name" value="CryM"/>
    <property type="match status" value="1"/>
</dbReference>
<dbReference type="RefSeq" id="WP_216633212.1">
    <property type="nucleotide sequence ID" value="NZ_JAHLQN010000001.1"/>
</dbReference>
<reference evidence="1 2" key="1">
    <citation type="submission" date="2021-06" db="EMBL/GenBank/DDBJ databases">
        <authorList>
            <person name="Sun Q."/>
            <person name="Li D."/>
        </authorList>
    </citation>
    <scope>NUCLEOTIDE SEQUENCE [LARGE SCALE GENOMIC DNA]</scope>
    <source>
        <strain evidence="1 2">MSJ-2</strain>
    </source>
</reference>
<comment type="caution">
    <text evidence="1">The sequence shown here is derived from an EMBL/GenBank/DDBJ whole genome shotgun (WGS) entry which is preliminary data.</text>
</comment>
<dbReference type="EMBL" id="JAHLQN010000001">
    <property type="protein sequence ID" value="MBU5627893.1"/>
    <property type="molecule type" value="Genomic_DNA"/>
</dbReference>
<evidence type="ECO:0000313" key="1">
    <source>
        <dbReference type="EMBL" id="MBU5627893.1"/>
    </source>
</evidence>
<dbReference type="Pfam" id="PF02423">
    <property type="entry name" value="OCD_Mu_crystall"/>
    <property type="match status" value="1"/>
</dbReference>
<sequence>MLLLNRKEIELCFSMRDAIESVETAFIENLKGNVESPLRTVILTSGGNFLFMPAYMEAKGYAILKAVNIFPGNFDKHLPTAPSSLILFDGKTGIPLAYLDGTYVTQLRTGGATGAALRRLARKDARIAAMIGSGGQAETQIKAILTVRKIEEIHIADVALERAEALTQKMQNSFPNIKFLAFSDSNAAITDVDIIATATSSKKPTFSADCIKPGVTISAVGAYRPDMQEIDPKLVKMVDKIFCDSKEAVLKEAGDIMIPLQEGLISEDNLVDLAQVLMGKMDGRTSAEQNLLFETVGFAAEDIMTAAAIYERAKAKGCGTAWE</sequence>
<gene>
    <name evidence="1" type="ORF">KQI82_13355</name>
</gene>
<dbReference type="PANTHER" id="PTHR13812:SF19">
    <property type="entry name" value="KETIMINE REDUCTASE MU-CRYSTALLIN"/>
    <property type="match status" value="1"/>
</dbReference>
<evidence type="ECO:0000313" key="2">
    <source>
        <dbReference type="Proteomes" id="UP000787672"/>
    </source>
</evidence>
<dbReference type="InterPro" id="IPR003462">
    <property type="entry name" value="ODC_Mu_crystall"/>
</dbReference>
<protein>
    <submittedName>
        <fullName evidence="1">Ornithine cyclodeaminase family protein</fullName>
    </submittedName>
</protein>
<dbReference type="Proteomes" id="UP000787672">
    <property type="component" value="Unassembled WGS sequence"/>
</dbReference>
<name>A0ABS6FC74_9FIRM</name>
<proteinExistence type="predicted"/>
<organism evidence="1 2">
    <name type="scientific">Dysosmobacter acutus</name>
    <dbReference type="NCBI Taxonomy" id="2841504"/>
    <lineage>
        <taxon>Bacteria</taxon>
        <taxon>Bacillati</taxon>
        <taxon>Bacillota</taxon>
        <taxon>Clostridia</taxon>
        <taxon>Eubacteriales</taxon>
        <taxon>Oscillospiraceae</taxon>
        <taxon>Dysosmobacter</taxon>
    </lineage>
</organism>